<proteinExistence type="predicted"/>
<evidence type="ECO:0000256" key="1">
    <source>
        <dbReference type="SAM" id="MobiDB-lite"/>
    </source>
</evidence>
<sequence length="159" mass="17291">MSLSNHLVNRGFSGSKRALLFSMVVEYNDQHLDPEQRSQDLDVERTFLESTFVWSTKQSSPLSPVSNGVNPTINMNNKQGSHNLQTSGTVSNMSQVTSNKIEPSIRKHNAGSSTDGNMETTQASDVLERARTAIASAERAAAELANVKFGSYKLGEGKS</sequence>
<feature type="compositionally biased region" description="Polar residues" evidence="1">
    <location>
        <begin position="110"/>
        <end position="119"/>
    </location>
</feature>
<evidence type="ECO:0000313" key="3">
    <source>
        <dbReference type="Proteomes" id="UP001151752"/>
    </source>
</evidence>
<feature type="region of interest" description="Disordered" evidence="1">
    <location>
        <begin position="58"/>
        <end position="119"/>
    </location>
</feature>
<organism evidence="2 3">
    <name type="scientific">Salix koriyanagi</name>
    <dbReference type="NCBI Taxonomy" id="2511006"/>
    <lineage>
        <taxon>Eukaryota</taxon>
        <taxon>Viridiplantae</taxon>
        <taxon>Streptophyta</taxon>
        <taxon>Embryophyta</taxon>
        <taxon>Tracheophyta</taxon>
        <taxon>Spermatophyta</taxon>
        <taxon>Magnoliopsida</taxon>
        <taxon>eudicotyledons</taxon>
        <taxon>Gunneridae</taxon>
        <taxon>Pentapetalae</taxon>
        <taxon>rosids</taxon>
        <taxon>fabids</taxon>
        <taxon>Malpighiales</taxon>
        <taxon>Salicaceae</taxon>
        <taxon>Saliceae</taxon>
        <taxon>Salix</taxon>
    </lineage>
</organism>
<comment type="caution">
    <text evidence="2">The sequence shown here is derived from an EMBL/GenBank/DDBJ whole genome shotgun (WGS) entry which is preliminary data.</text>
</comment>
<dbReference type="AlphaFoldDB" id="A0A9Q0WRU2"/>
<evidence type="ECO:0000313" key="2">
    <source>
        <dbReference type="EMBL" id="KAJ6771997.1"/>
    </source>
</evidence>
<name>A0A9Q0WRU2_9ROSI</name>
<reference evidence="2" key="1">
    <citation type="submission" date="2022-11" db="EMBL/GenBank/DDBJ databases">
        <authorList>
            <person name="Hyden B.L."/>
            <person name="Feng K."/>
            <person name="Yates T."/>
            <person name="Jawdy S."/>
            <person name="Smart L.B."/>
            <person name="Muchero W."/>
        </authorList>
    </citation>
    <scope>NUCLEOTIDE SEQUENCE</scope>
    <source>
        <tissue evidence="2">Shoot tip</tissue>
    </source>
</reference>
<protein>
    <submittedName>
        <fullName evidence="2">Uncharacterized protein</fullName>
    </submittedName>
</protein>
<reference evidence="2" key="2">
    <citation type="journal article" date="2023" name="Int. J. Mol. Sci.">
        <title>De Novo Assembly and Annotation of 11 Diverse Shrub Willow (Salix) Genomes Reveals Novel Gene Organization in Sex-Linked Regions.</title>
        <authorList>
            <person name="Hyden B."/>
            <person name="Feng K."/>
            <person name="Yates T.B."/>
            <person name="Jawdy S."/>
            <person name="Cereghino C."/>
            <person name="Smart L.B."/>
            <person name="Muchero W."/>
        </authorList>
    </citation>
    <scope>NUCLEOTIDE SEQUENCE</scope>
    <source>
        <tissue evidence="2">Shoot tip</tissue>
    </source>
</reference>
<keyword evidence="3" id="KW-1185">Reference proteome</keyword>
<gene>
    <name evidence="2" type="ORF">OIU74_018273</name>
</gene>
<dbReference type="EMBL" id="JAPFFM010000002">
    <property type="protein sequence ID" value="KAJ6771997.1"/>
    <property type="molecule type" value="Genomic_DNA"/>
</dbReference>
<feature type="compositionally biased region" description="Polar residues" evidence="1">
    <location>
        <begin position="58"/>
        <end position="101"/>
    </location>
</feature>
<dbReference type="Proteomes" id="UP001151752">
    <property type="component" value="Chromosome 10"/>
</dbReference>
<accession>A0A9Q0WRU2</accession>